<reference evidence="1" key="1">
    <citation type="submission" date="2019-02" db="EMBL/GenBank/DDBJ databases">
        <authorList>
            <person name="Gruber-Vodicka R. H."/>
            <person name="Seah K. B. B."/>
        </authorList>
    </citation>
    <scope>NUCLEOTIDE SEQUENCE</scope>
    <source>
        <strain evidence="1">BECK_BZ123</strain>
    </source>
</reference>
<dbReference type="AlphaFoldDB" id="A0A450Z094"/>
<evidence type="ECO:0000313" key="1">
    <source>
        <dbReference type="EMBL" id="VFK47211.1"/>
    </source>
</evidence>
<protein>
    <submittedName>
        <fullName evidence="1">Uncharacterized protein</fullName>
    </submittedName>
</protein>
<dbReference type="EMBL" id="CAADFS010000043">
    <property type="protein sequence ID" value="VFK47211.1"/>
    <property type="molecule type" value="Genomic_DNA"/>
</dbReference>
<proteinExistence type="predicted"/>
<organism evidence="1">
    <name type="scientific">Candidatus Kentrum sp. TC</name>
    <dbReference type="NCBI Taxonomy" id="2126339"/>
    <lineage>
        <taxon>Bacteria</taxon>
        <taxon>Pseudomonadati</taxon>
        <taxon>Pseudomonadota</taxon>
        <taxon>Gammaproteobacteria</taxon>
        <taxon>Candidatus Kentrum</taxon>
    </lineage>
</organism>
<gene>
    <name evidence="1" type="ORF">BECKTC1821D_GA0114238_10432</name>
</gene>
<accession>A0A450Z094</accession>
<name>A0A450Z094_9GAMM</name>
<sequence length="146" mass="15504">MAGECARVIERASETFGWAQAKGGKSGISLDRLTLGRAELYRALLAGGAPAGIAPRPSTEAADIIRGHLDAAVDGLRQMNRIAHLPDALLSRSWLRFLLGERAGAVADLDEALREARRLIGNHGYHRRDGELAGAEAANTEAVILA</sequence>